<feature type="chain" id="PRO_5018774832" evidence="1">
    <location>
        <begin position="23"/>
        <end position="379"/>
    </location>
</feature>
<proteinExistence type="predicted"/>
<reference evidence="2 3" key="1">
    <citation type="submission" date="2019-01" db="EMBL/GenBank/DDBJ databases">
        <authorList>
            <person name="Chen W.-M."/>
        </authorList>
    </citation>
    <scope>NUCLEOTIDE SEQUENCE [LARGE SCALE GENOMIC DNA]</scope>
    <source>
        <strain evidence="2 3">YBJ-36</strain>
    </source>
</reference>
<dbReference type="SUPFAM" id="SSF50939">
    <property type="entry name" value="Sialidases"/>
    <property type="match status" value="1"/>
</dbReference>
<dbReference type="Gene3D" id="2.120.10.10">
    <property type="match status" value="1"/>
</dbReference>
<name>A0A3S2VPN7_9SPHI</name>
<feature type="signal peptide" evidence="1">
    <location>
        <begin position="1"/>
        <end position="22"/>
    </location>
</feature>
<protein>
    <submittedName>
        <fullName evidence="2">Exo-alpha-sialidase</fullName>
    </submittedName>
</protein>
<accession>A0A3S2VPN7</accession>
<dbReference type="InterPro" id="IPR036278">
    <property type="entry name" value="Sialidase_sf"/>
</dbReference>
<keyword evidence="1" id="KW-0732">Signal</keyword>
<evidence type="ECO:0000256" key="1">
    <source>
        <dbReference type="SAM" id="SignalP"/>
    </source>
</evidence>
<dbReference type="PANTHER" id="PTHR38792">
    <property type="entry name" value="BNR/ASP-BOX REPEAT DOMAIN PROTEIN (AFU_ORTHOLOGUE AFUA_7G06430)-RELATED"/>
    <property type="match status" value="1"/>
</dbReference>
<keyword evidence="3" id="KW-1185">Reference proteome</keyword>
<evidence type="ECO:0000313" key="2">
    <source>
        <dbReference type="EMBL" id="RVU02431.1"/>
    </source>
</evidence>
<dbReference type="EMBL" id="SACK01000001">
    <property type="protein sequence ID" value="RVU02431.1"/>
    <property type="molecule type" value="Genomic_DNA"/>
</dbReference>
<evidence type="ECO:0000313" key="3">
    <source>
        <dbReference type="Proteomes" id="UP000282759"/>
    </source>
</evidence>
<dbReference type="Proteomes" id="UP000282759">
    <property type="component" value="Unassembled WGS sequence"/>
</dbReference>
<dbReference type="PANTHER" id="PTHR38792:SF3">
    <property type="entry name" value="BNR_ASP-BOX REPEAT DOMAIN PROTEIN (AFU_ORTHOLOGUE AFUA_7G06430)-RELATED"/>
    <property type="match status" value="1"/>
</dbReference>
<comment type="caution">
    <text evidence="2">The sequence shown here is derived from an EMBL/GenBank/DDBJ whole genome shotgun (WGS) entry which is preliminary data.</text>
</comment>
<gene>
    <name evidence="2" type="ORF">EOD41_00380</name>
</gene>
<dbReference type="CDD" id="cd15482">
    <property type="entry name" value="Sialidase_non-viral"/>
    <property type="match status" value="2"/>
</dbReference>
<organism evidence="2 3">
    <name type="scientific">Mucilaginibacter limnophilus</name>
    <dbReference type="NCBI Taxonomy" id="1932778"/>
    <lineage>
        <taxon>Bacteria</taxon>
        <taxon>Pseudomonadati</taxon>
        <taxon>Bacteroidota</taxon>
        <taxon>Sphingobacteriia</taxon>
        <taxon>Sphingobacteriales</taxon>
        <taxon>Sphingobacteriaceae</taxon>
        <taxon>Mucilaginibacter</taxon>
    </lineage>
</organism>
<dbReference type="AlphaFoldDB" id="A0A3S2VPN7"/>
<sequence length="379" mass="42075">MILPMKKLFILLVIGYSASAYAQFKPVDSIKWDKQILVNNIPPFTDAGKVPEAGGTSGRFHGRYGSQYARLLQIKNGSWLAGYTVSRNNGYKNDPKGGLELEIAVSTDNCRTWKAISTITDHGRDLDNAQLIELADGSILLACRSVRWQESYVLPVYKSTDKGKSWKRISVIDETHGKPGELGKPDKGIYEPHMYFLNDGRLSVMYANEKHVVETPSYSQIISQKISPDLGNTWGKEIWVVYETGHNASRPGMPVWTKMNNGKYIVVYEICGPESCNIYYKTSDDGYNWPVGLGTNIPDQLGGPYILSLKSGALVVTSNKSQVSISNDYGVTWKTVDPAWPKTLWPAIYEITVNEVGVVNSAQRPEGGNNIQIRLGKAE</sequence>
<dbReference type="OrthoDB" id="7294637at2"/>